<dbReference type="PROSITE" id="PS50853">
    <property type="entry name" value="FN3"/>
    <property type="match status" value="3"/>
</dbReference>
<feature type="domain" description="Fibronectin type-III" evidence="5">
    <location>
        <begin position="140"/>
        <end position="227"/>
    </location>
</feature>
<dbReference type="EMBL" id="LJGZ01000022">
    <property type="protein sequence ID" value="OEV20448.1"/>
    <property type="molecule type" value="Genomic_DNA"/>
</dbReference>
<dbReference type="SMART" id="SM00060">
    <property type="entry name" value="FN3"/>
    <property type="match status" value="3"/>
</dbReference>
<dbReference type="PANTHER" id="PTHR46957">
    <property type="entry name" value="CYTOKINE RECEPTOR"/>
    <property type="match status" value="1"/>
</dbReference>
<dbReference type="InterPro" id="IPR036116">
    <property type="entry name" value="FN3_sf"/>
</dbReference>
<dbReference type="Pfam" id="PF00041">
    <property type="entry name" value="fn3"/>
    <property type="match status" value="2"/>
</dbReference>
<feature type="signal peptide" evidence="4">
    <location>
        <begin position="1"/>
        <end position="36"/>
    </location>
</feature>
<dbReference type="AlphaFoldDB" id="A0A1E7LWF3"/>
<organism evidence="6 7">
    <name type="scientific">Streptomyces nanshensis</name>
    <dbReference type="NCBI Taxonomy" id="518642"/>
    <lineage>
        <taxon>Bacteria</taxon>
        <taxon>Bacillati</taxon>
        <taxon>Actinomycetota</taxon>
        <taxon>Actinomycetes</taxon>
        <taxon>Kitasatosporales</taxon>
        <taxon>Streptomycetaceae</taxon>
        <taxon>Streptomyces</taxon>
    </lineage>
</organism>
<keyword evidence="4" id="KW-0732">Signal</keyword>
<feature type="domain" description="Fibronectin type-III" evidence="5">
    <location>
        <begin position="235"/>
        <end position="331"/>
    </location>
</feature>
<evidence type="ECO:0000256" key="4">
    <source>
        <dbReference type="SAM" id="SignalP"/>
    </source>
</evidence>
<dbReference type="InterPro" id="IPR050713">
    <property type="entry name" value="RTP_Phos/Ushers"/>
</dbReference>
<evidence type="ECO:0000313" key="6">
    <source>
        <dbReference type="EMBL" id="OEV20448.1"/>
    </source>
</evidence>
<keyword evidence="6" id="KW-0378">Hydrolase</keyword>
<keyword evidence="7" id="KW-1185">Reference proteome</keyword>
<feature type="domain" description="Fibronectin type-III" evidence="5">
    <location>
        <begin position="43"/>
        <end position="130"/>
    </location>
</feature>
<evidence type="ECO:0000256" key="2">
    <source>
        <dbReference type="ARBA" id="ARBA00023326"/>
    </source>
</evidence>
<dbReference type="InterPro" id="IPR003961">
    <property type="entry name" value="FN3_dom"/>
</dbReference>
<dbReference type="Proteomes" id="UP000175971">
    <property type="component" value="Unassembled WGS sequence"/>
</dbReference>
<proteinExistence type="predicted"/>
<dbReference type="GO" id="GO:0016020">
    <property type="term" value="C:membrane"/>
    <property type="evidence" value="ECO:0007669"/>
    <property type="project" value="UniProtKB-SubCell"/>
</dbReference>
<evidence type="ECO:0000259" key="5">
    <source>
        <dbReference type="PROSITE" id="PS50853"/>
    </source>
</evidence>
<protein>
    <submittedName>
        <fullName evidence="6">Hydrolase</fullName>
    </submittedName>
</protein>
<dbReference type="CDD" id="cd00063">
    <property type="entry name" value="FN3"/>
    <property type="match status" value="2"/>
</dbReference>
<dbReference type="GO" id="GO:0016798">
    <property type="term" value="F:hydrolase activity, acting on glycosyl bonds"/>
    <property type="evidence" value="ECO:0007669"/>
    <property type="project" value="UniProtKB-KW"/>
</dbReference>
<name>A0A1E7LWF3_9ACTN</name>
<keyword evidence="2" id="KW-0119">Carbohydrate metabolism</keyword>
<dbReference type="PANTHER" id="PTHR46957:SF3">
    <property type="entry name" value="CYTOKINE RECEPTOR"/>
    <property type="match status" value="1"/>
</dbReference>
<dbReference type="OrthoDB" id="4320050at2"/>
<keyword evidence="1" id="KW-0326">Glycosidase</keyword>
<accession>A0A1E7LWF3</accession>
<feature type="chain" id="PRO_5009197794" evidence="4">
    <location>
        <begin position="37"/>
        <end position="331"/>
    </location>
</feature>
<feature type="compositionally biased region" description="Low complexity" evidence="3">
    <location>
        <begin position="223"/>
        <end position="238"/>
    </location>
</feature>
<feature type="region of interest" description="Disordered" evidence="3">
    <location>
        <begin position="111"/>
        <end position="155"/>
    </location>
</feature>
<comment type="caution">
    <text evidence="6">The sequence shown here is derived from an EMBL/GenBank/DDBJ whole genome shotgun (WGS) entry which is preliminary data.</text>
</comment>
<dbReference type="InterPro" id="IPR013783">
    <property type="entry name" value="Ig-like_fold"/>
</dbReference>
<sequence length="331" mass="34467">MEGTTVQRPHISAALTCSAALLLAPLLAGCGGTAEADTQPPSVPAGVTAQASSSTSVHVMWEAASDNKTIAGYEVYRGKEKVKSVPATKTMIDVDGLTASTDYTFTVRSKDTAGNLSEPSKAVPVTTQATPAKDDKPPTAPTKLTGTADGSRAATLSWGKSTDDVGVTSYDIYQEDSRIHSVPASETTAKLTGLRPGTVYTFTVRARDASDKSSPDSNALDLTTASAPGAPASTAPTGLRSEIGKEGGEFTVDLSWDQPDTGGEIPAYELYLNGKLTTTIVWGGTPPKGRATYRLHLSDPAGTRYSVKLRAKLPDGKWGDFSAQPTIVLAD</sequence>
<reference evidence="6 7" key="1">
    <citation type="journal article" date="2016" name="Front. Microbiol.">
        <title>Comparative Genomics Analysis of Streptomyces Species Reveals Their Adaptation to the Marine Environment and Their Diversity at the Genomic Level.</title>
        <authorList>
            <person name="Tian X."/>
            <person name="Zhang Z."/>
            <person name="Yang T."/>
            <person name="Chen M."/>
            <person name="Li J."/>
            <person name="Chen F."/>
            <person name="Yang J."/>
            <person name="Li W."/>
            <person name="Zhang B."/>
            <person name="Zhang Z."/>
            <person name="Wu J."/>
            <person name="Zhang C."/>
            <person name="Long L."/>
            <person name="Xiao J."/>
        </authorList>
    </citation>
    <scope>NUCLEOTIDE SEQUENCE [LARGE SCALE GENOMIC DNA]</scope>
    <source>
        <strain evidence="6 7">SCSIO M10372</strain>
    </source>
</reference>
<evidence type="ECO:0000313" key="7">
    <source>
        <dbReference type="Proteomes" id="UP000175971"/>
    </source>
</evidence>
<dbReference type="Gene3D" id="2.60.40.10">
    <property type="entry name" value="Immunoglobulins"/>
    <property type="match status" value="3"/>
</dbReference>
<evidence type="ECO:0000256" key="1">
    <source>
        <dbReference type="ARBA" id="ARBA00023295"/>
    </source>
</evidence>
<dbReference type="SUPFAM" id="SSF49265">
    <property type="entry name" value="Fibronectin type III"/>
    <property type="match status" value="2"/>
</dbReference>
<feature type="region of interest" description="Disordered" evidence="3">
    <location>
        <begin position="207"/>
        <end position="243"/>
    </location>
</feature>
<dbReference type="GO" id="GO:0000272">
    <property type="term" value="P:polysaccharide catabolic process"/>
    <property type="evidence" value="ECO:0007669"/>
    <property type="project" value="UniProtKB-KW"/>
</dbReference>
<keyword evidence="2" id="KW-0624">Polysaccharide degradation</keyword>
<gene>
    <name evidence="6" type="ORF">AN221_12055</name>
</gene>
<dbReference type="PATRIC" id="fig|518642.7.peg.5382"/>
<evidence type="ECO:0000256" key="3">
    <source>
        <dbReference type="SAM" id="MobiDB-lite"/>
    </source>
</evidence>
<dbReference type="RefSeq" id="WP_070200987.1">
    <property type="nucleotide sequence ID" value="NZ_LJGZ01000022.1"/>
</dbReference>